<dbReference type="RefSeq" id="WP_304376342.1">
    <property type="nucleotide sequence ID" value="NZ_JAUOZU010000007.1"/>
</dbReference>
<dbReference type="PANTHER" id="PTHR46796:SF6">
    <property type="entry name" value="ARAC SUBFAMILY"/>
    <property type="match status" value="1"/>
</dbReference>
<evidence type="ECO:0000256" key="1">
    <source>
        <dbReference type="ARBA" id="ARBA00023015"/>
    </source>
</evidence>
<evidence type="ECO:0000259" key="4">
    <source>
        <dbReference type="PROSITE" id="PS01124"/>
    </source>
</evidence>
<dbReference type="SMART" id="SM00342">
    <property type="entry name" value="HTH_ARAC"/>
    <property type="match status" value="1"/>
</dbReference>
<dbReference type="PANTHER" id="PTHR46796">
    <property type="entry name" value="HTH-TYPE TRANSCRIPTIONAL ACTIVATOR RHAS-RELATED"/>
    <property type="match status" value="1"/>
</dbReference>
<protein>
    <submittedName>
        <fullName evidence="5">Helix-turn-helix transcriptional regulator</fullName>
    </submittedName>
</protein>
<dbReference type="Gene3D" id="1.10.10.60">
    <property type="entry name" value="Homeodomain-like"/>
    <property type="match status" value="1"/>
</dbReference>
<dbReference type="InterPro" id="IPR009057">
    <property type="entry name" value="Homeodomain-like_sf"/>
</dbReference>
<name>A0ABT8YL62_9HYPH</name>
<keyword evidence="2" id="KW-0238">DNA-binding</keyword>
<dbReference type="InterPro" id="IPR050204">
    <property type="entry name" value="AraC_XylS_family_regulators"/>
</dbReference>
<dbReference type="EMBL" id="JAUOZU010000007">
    <property type="protein sequence ID" value="MDO6964430.1"/>
    <property type="molecule type" value="Genomic_DNA"/>
</dbReference>
<dbReference type="InterPro" id="IPR018062">
    <property type="entry name" value="HTH_AraC-typ_CS"/>
</dbReference>
<dbReference type="Pfam" id="PF12833">
    <property type="entry name" value="HTH_18"/>
    <property type="match status" value="1"/>
</dbReference>
<sequence length="310" mass="34112">MDHFNSAQVNAVARRFELAHKAIAAHVGTREFSARGDFEFETRISVASFADHVTLGRANYSPVIGRRTAAALADNRDGYLVTRHRHDHEISVAGRTPFRVRAGDVLIVSDTVISEFHLPRTSVDVLYFDRKALETRIPSLARNAHALYSGRSEQARVFFGYADLLMRHVTPKGATGLIGGRHLVDLAALLPDQRVDAGAQDLRLARTAAIRQMIADRCTDLGLTIAAVARAQSVTPRYVQQLLAADGTSFSDCLRACRLDHAASRLRNDKVSPIARIAFDSGFSDLSTFNRAFRRHFGVTPSEFRDAAAS</sequence>
<proteinExistence type="predicted"/>
<organism evidence="5 6">
    <name type="scientific">Rhizobium alvei</name>
    <dbReference type="NCBI Taxonomy" id="1132659"/>
    <lineage>
        <taxon>Bacteria</taxon>
        <taxon>Pseudomonadati</taxon>
        <taxon>Pseudomonadota</taxon>
        <taxon>Alphaproteobacteria</taxon>
        <taxon>Hyphomicrobiales</taxon>
        <taxon>Rhizobiaceae</taxon>
        <taxon>Rhizobium/Agrobacterium group</taxon>
        <taxon>Rhizobium</taxon>
    </lineage>
</organism>
<dbReference type="Proteomes" id="UP001174932">
    <property type="component" value="Unassembled WGS sequence"/>
</dbReference>
<reference evidence="5" key="1">
    <citation type="journal article" date="2015" name="Int. J. Syst. Evol. Microbiol.">
        <title>Rhizobium alvei sp. nov., isolated from a freshwater river.</title>
        <authorList>
            <person name="Sheu S.Y."/>
            <person name="Huang H.W."/>
            <person name="Young C.C."/>
            <person name="Chen W.M."/>
        </authorList>
    </citation>
    <scope>NUCLEOTIDE SEQUENCE</scope>
    <source>
        <strain evidence="5">TNR-22</strain>
    </source>
</reference>
<evidence type="ECO:0000256" key="3">
    <source>
        <dbReference type="ARBA" id="ARBA00023163"/>
    </source>
</evidence>
<keyword evidence="1" id="KW-0805">Transcription regulation</keyword>
<dbReference type="PRINTS" id="PR00032">
    <property type="entry name" value="HTHARAC"/>
</dbReference>
<feature type="domain" description="HTH araC/xylS-type" evidence="4">
    <location>
        <begin position="208"/>
        <end position="307"/>
    </location>
</feature>
<dbReference type="PROSITE" id="PS00041">
    <property type="entry name" value="HTH_ARAC_FAMILY_1"/>
    <property type="match status" value="1"/>
</dbReference>
<dbReference type="InterPro" id="IPR020449">
    <property type="entry name" value="Tscrpt_reg_AraC-type_HTH"/>
</dbReference>
<evidence type="ECO:0000256" key="2">
    <source>
        <dbReference type="ARBA" id="ARBA00023125"/>
    </source>
</evidence>
<accession>A0ABT8YL62</accession>
<dbReference type="InterPro" id="IPR018060">
    <property type="entry name" value="HTH_AraC"/>
</dbReference>
<keyword evidence="6" id="KW-1185">Reference proteome</keyword>
<gene>
    <name evidence="5" type="ORF">Q4481_10720</name>
</gene>
<dbReference type="SUPFAM" id="SSF46689">
    <property type="entry name" value="Homeodomain-like"/>
    <property type="match status" value="1"/>
</dbReference>
<keyword evidence="3" id="KW-0804">Transcription</keyword>
<reference evidence="5" key="2">
    <citation type="submission" date="2023-07" db="EMBL/GenBank/DDBJ databases">
        <authorList>
            <person name="Shen H."/>
        </authorList>
    </citation>
    <scope>NUCLEOTIDE SEQUENCE</scope>
    <source>
        <strain evidence="5">TNR-22</strain>
    </source>
</reference>
<evidence type="ECO:0000313" key="6">
    <source>
        <dbReference type="Proteomes" id="UP001174932"/>
    </source>
</evidence>
<dbReference type="PROSITE" id="PS01124">
    <property type="entry name" value="HTH_ARAC_FAMILY_2"/>
    <property type="match status" value="1"/>
</dbReference>
<comment type="caution">
    <text evidence="5">The sequence shown here is derived from an EMBL/GenBank/DDBJ whole genome shotgun (WGS) entry which is preliminary data.</text>
</comment>
<evidence type="ECO:0000313" key="5">
    <source>
        <dbReference type="EMBL" id="MDO6964430.1"/>
    </source>
</evidence>